<dbReference type="PANTHER" id="PTHR21838:SF2">
    <property type="entry name" value="COILED-COIL DOMAIN-CONTAINING PROTEIN 137"/>
    <property type="match status" value="1"/>
</dbReference>
<dbReference type="Proteomes" id="UP000054549">
    <property type="component" value="Unassembled WGS sequence"/>
</dbReference>
<feature type="compositionally biased region" description="Basic and acidic residues" evidence="1">
    <location>
        <begin position="9"/>
        <end position="18"/>
    </location>
</feature>
<gene>
    <name evidence="2" type="ORF">M378DRAFT_814441</name>
</gene>
<evidence type="ECO:0000313" key="2">
    <source>
        <dbReference type="EMBL" id="KIL61919.1"/>
    </source>
</evidence>
<evidence type="ECO:0000256" key="1">
    <source>
        <dbReference type="SAM" id="MobiDB-lite"/>
    </source>
</evidence>
<dbReference type="OrthoDB" id="5876637at2759"/>
<dbReference type="GO" id="GO:0005634">
    <property type="term" value="C:nucleus"/>
    <property type="evidence" value="ECO:0007669"/>
    <property type="project" value="TreeGrafter"/>
</dbReference>
<organism evidence="2 3">
    <name type="scientific">Amanita muscaria (strain Koide BX008)</name>
    <dbReference type="NCBI Taxonomy" id="946122"/>
    <lineage>
        <taxon>Eukaryota</taxon>
        <taxon>Fungi</taxon>
        <taxon>Dikarya</taxon>
        <taxon>Basidiomycota</taxon>
        <taxon>Agaricomycotina</taxon>
        <taxon>Agaricomycetes</taxon>
        <taxon>Agaricomycetidae</taxon>
        <taxon>Agaricales</taxon>
        <taxon>Pluteineae</taxon>
        <taxon>Amanitaceae</taxon>
        <taxon>Amanita</taxon>
    </lineage>
</organism>
<evidence type="ECO:0000313" key="3">
    <source>
        <dbReference type="Proteomes" id="UP000054549"/>
    </source>
</evidence>
<dbReference type="HOGENOM" id="CLU_075896_0_0_1"/>
<feature type="compositionally biased region" description="Basic and acidic residues" evidence="1">
    <location>
        <begin position="52"/>
        <end position="68"/>
    </location>
</feature>
<dbReference type="EMBL" id="KN818278">
    <property type="protein sequence ID" value="KIL61919.1"/>
    <property type="molecule type" value="Genomic_DNA"/>
</dbReference>
<keyword evidence="3" id="KW-1185">Reference proteome</keyword>
<feature type="region of interest" description="Disordered" evidence="1">
    <location>
        <begin position="52"/>
        <end position="81"/>
    </location>
</feature>
<sequence length="265" mass="30151">MPHKRAKRSAREQLRQERGFNLAPERQSLSDEAIPKSVARVINAVKVREQWKSKKRELEQREDRDGFKRQKIHRRQEDDGNAIIRVTPSSKLRIQAGESIQHFNRRVEDDIQPVLRSAIQAARATIRRNVREGTKGKQNAKKASKSSSPTVDHSVSRRKVTASATSNRTDEQVSAPPKDFAKFSASAPKRLNDVAHAPPALTALPRRAKHQRQEGTRVSTRDVLESPAQRLVMDKERDAVIQRYRLLKERRRKPYVAEGVGDGAT</sequence>
<dbReference type="PANTHER" id="PTHR21838">
    <property type="entry name" value="COILED-COIL DOMAIN-CONTAINING PROTEIN 137"/>
    <property type="match status" value="1"/>
</dbReference>
<feature type="region of interest" description="Disordered" evidence="1">
    <location>
        <begin position="126"/>
        <end position="178"/>
    </location>
</feature>
<proteinExistence type="predicted"/>
<dbReference type="STRING" id="946122.A0A0C2T5T5"/>
<dbReference type="AlphaFoldDB" id="A0A0C2T5T5"/>
<feature type="region of interest" description="Disordered" evidence="1">
    <location>
        <begin position="1"/>
        <end position="32"/>
    </location>
</feature>
<name>A0A0C2T5T5_AMAMK</name>
<protein>
    <submittedName>
        <fullName evidence="2">Uncharacterized protein</fullName>
    </submittedName>
</protein>
<dbReference type="InParanoid" id="A0A0C2T5T5"/>
<accession>A0A0C2T5T5</accession>
<dbReference type="InterPro" id="IPR026680">
    <property type="entry name" value="CCDC137"/>
</dbReference>
<reference evidence="2 3" key="1">
    <citation type="submission" date="2014-04" db="EMBL/GenBank/DDBJ databases">
        <title>Evolutionary Origins and Diversification of the Mycorrhizal Mutualists.</title>
        <authorList>
            <consortium name="DOE Joint Genome Institute"/>
            <consortium name="Mycorrhizal Genomics Consortium"/>
            <person name="Kohler A."/>
            <person name="Kuo A."/>
            <person name="Nagy L.G."/>
            <person name="Floudas D."/>
            <person name="Copeland A."/>
            <person name="Barry K.W."/>
            <person name="Cichocki N."/>
            <person name="Veneault-Fourrey C."/>
            <person name="LaButti K."/>
            <person name="Lindquist E.A."/>
            <person name="Lipzen A."/>
            <person name="Lundell T."/>
            <person name="Morin E."/>
            <person name="Murat C."/>
            <person name="Riley R."/>
            <person name="Ohm R."/>
            <person name="Sun H."/>
            <person name="Tunlid A."/>
            <person name="Henrissat B."/>
            <person name="Grigoriev I.V."/>
            <person name="Hibbett D.S."/>
            <person name="Martin F."/>
        </authorList>
    </citation>
    <scope>NUCLEOTIDE SEQUENCE [LARGE SCALE GENOMIC DNA]</scope>
    <source>
        <strain evidence="2 3">Koide BX008</strain>
    </source>
</reference>